<dbReference type="EMBL" id="VFOW01000001">
    <property type="protein sequence ID" value="TQL77972.1"/>
    <property type="molecule type" value="Genomic_DNA"/>
</dbReference>
<evidence type="ECO:0000313" key="2">
    <source>
        <dbReference type="EMBL" id="TQL77972.1"/>
    </source>
</evidence>
<feature type="compositionally biased region" description="Acidic residues" evidence="1">
    <location>
        <begin position="141"/>
        <end position="186"/>
    </location>
</feature>
<dbReference type="Proteomes" id="UP000317043">
    <property type="component" value="Unassembled WGS sequence"/>
</dbReference>
<gene>
    <name evidence="2" type="ORF">FB566_3547</name>
</gene>
<sequence>MADVTGGDLYKLWTVANVHLPNVAAVYTSGSSEMGGNQGDIRGAFETGGEGPHGQTIYGGPCEAFYSLHSEFQHVLAQTGQNLLDTASAVNKAIENFSEEDTAAGNDLDSILEGDPYDGTQLHDPNDPSQNPPAEPPGEPDFPDDYDSPGDEEAEDPTQTEQDIEDIIDDMPEPPEEEEPEEDGEG</sequence>
<dbReference type="RefSeq" id="WP_142041692.1">
    <property type="nucleotide sequence ID" value="NZ_JBHTGS010000001.1"/>
</dbReference>
<dbReference type="OrthoDB" id="3291728at2"/>
<dbReference type="InParanoid" id="A0A543AZG4"/>
<evidence type="ECO:0000313" key="3">
    <source>
        <dbReference type="Proteomes" id="UP000317043"/>
    </source>
</evidence>
<proteinExistence type="predicted"/>
<feature type="compositionally biased region" description="Pro residues" evidence="1">
    <location>
        <begin position="130"/>
        <end position="140"/>
    </location>
</feature>
<feature type="region of interest" description="Disordered" evidence="1">
    <location>
        <begin position="100"/>
        <end position="186"/>
    </location>
</feature>
<reference evidence="2 3" key="1">
    <citation type="submission" date="2019-06" db="EMBL/GenBank/DDBJ databases">
        <title>Sequencing the genomes of 1000 actinobacteria strains.</title>
        <authorList>
            <person name="Klenk H.-P."/>
        </authorList>
    </citation>
    <scope>NUCLEOTIDE SEQUENCE [LARGE SCALE GENOMIC DNA]</scope>
    <source>
        <strain evidence="2 3">DSM 45928</strain>
    </source>
</reference>
<keyword evidence="3" id="KW-1185">Reference proteome</keyword>
<protein>
    <submittedName>
        <fullName evidence="2">Uncharacterized protein</fullName>
    </submittedName>
</protein>
<accession>A0A543AZG4</accession>
<evidence type="ECO:0000256" key="1">
    <source>
        <dbReference type="SAM" id="MobiDB-lite"/>
    </source>
</evidence>
<comment type="caution">
    <text evidence="2">The sequence shown here is derived from an EMBL/GenBank/DDBJ whole genome shotgun (WGS) entry which is preliminary data.</text>
</comment>
<dbReference type="AlphaFoldDB" id="A0A543AZG4"/>
<organism evidence="2 3">
    <name type="scientific">Stackebrandtia endophytica</name>
    <dbReference type="NCBI Taxonomy" id="1496996"/>
    <lineage>
        <taxon>Bacteria</taxon>
        <taxon>Bacillati</taxon>
        <taxon>Actinomycetota</taxon>
        <taxon>Actinomycetes</taxon>
        <taxon>Glycomycetales</taxon>
        <taxon>Glycomycetaceae</taxon>
        <taxon>Stackebrandtia</taxon>
    </lineage>
</organism>
<name>A0A543AZG4_9ACTN</name>